<sequence>MLHVLRSAQLLHCTPQAAWDFIATPDNLARITPPYMGFEVLGQTAGVMYAGQLIEYYVRPVLGIRLHWVTEITHVTPGRFFVDEQRFGPYAFWHHQHRLEPADEGVLMTDEVHYKLPFGPLGRAANALFVKRQLNGIFAFRIKVLNDLFNGSGKIIGETQRVP</sequence>
<protein>
    <recommendedName>
        <fullName evidence="3">Cell division inhibitor</fullName>
    </recommendedName>
</protein>
<organism evidence="1 2">
    <name type="scientific">Hufsiella ginkgonis</name>
    <dbReference type="NCBI Taxonomy" id="2695274"/>
    <lineage>
        <taxon>Bacteria</taxon>
        <taxon>Pseudomonadati</taxon>
        <taxon>Bacteroidota</taxon>
        <taxon>Sphingobacteriia</taxon>
        <taxon>Sphingobacteriales</taxon>
        <taxon>Sphingobacteriaceae</taxon>
        <taxon>Hufsiella</taxon>
    </lineage>
</organism>
<dbReference type="AlphaFoldDB" id="A0A7K1XU23"/>
<dbReference type="Proteomes" id="UP000451233">
    <property type="component" value="Unassembled WGS sequence"/>
</dbReference>
<proteinExistence type="predicted"/>
<dbReference type="InterPro" id="IPR023393">
    <property type="entry name" value="START-like_dom_sf"/>
</dbReference>
<gene>
    <name evidence="1" type="ORF">GS398_03225</name>
</gene>
<dbReference type="Gene3D" id="3.30.530.20">
    <property type="match status" value="1"/>
</dbReference>
<keyword evidence="2" id="KW-1185">Reference proteome</keyword>
<name>A0A7K1XU23_9SPHI</name>
<dbReference type="CDD" id="cd07820">
    <property type="entry name" value="SRPBCC_3"/>
    <property type="match status" value="1"/>
</dbReference>
<evidence type="ECO:0008006" key="3">
    <source>
        <dbReference type="Google" id="ProtNLM"/>
    </source>
</evidence>
<dbReference type="InterPro" id="IPR019587">
    <property type="entry name" value="Polyketide_cyclase/dehydratase"/>
</dbReference>
<dbReference type="Pfam" id="PF10604">
    <property type="entry name" value="Polyketide_cyc2"/>
    <property type="match status" value="1"/>
</dbReference>
<reference evidence="1 2" key="1">
    <citation type="submission" date="2019-11" db="EMBL/GenBank/DDBJ databases">
        <title>Pedobacter sp. HMF7056 Genome sequencing and assembly.</title>
        <authorList>
            <person name="Kang H."/>
            <person name="Kim H."/>
            <person name="Joh K."/>
        </authorList>
    </citation>
    <scope>NUCLEOTIDE SEQUENCE [LARGE SCALE GENOMIC DNA]</scope>
    <source>
        <strain evidence="1 2">HMF7056</strain>
    </source>
</reference>
<accession>A0A7K1XU23</accession>
<evidence type="ECO:0000313" key="1">
    <source>
        <dbReference type="EMBL" id="MXV14297.1"/>
    </source>
</evidence>
<dbReference type="EMBL" id="WVHS01000001">
    <property type="protein sequence ID" value="MXV14297.1"/>
    <property type="molecule type" value="Genomic_DNA"/>
</dbReference>
<dbReference type="SUPFAM" id="SSF55961">
    <property type="entry name" value="Bet v1-like"/>
    <property type="match status" value="1"/>
</dbReference>
<dbReference type="RefSeq" id="WP_160905278.1">
    <property type="nucleotide sequence ID" value="NZ_WVHS01000001.1"/>
</dbReference>
<evidence type="ECO:0000313" key="2">
    <source>
        <dbReference type="Proteomes" id="UP000451233"/>
    </source>
</evidence>
<comment type="caution">
    <text evidence="1">The sequence shown here is derived from an EMBL/GenBank/DDBJ whole genome shotgun (WGS) entry which is preliminary data.</text>
</comment>